<dbReference type="AlphaFoldDB" id="A0A0E9X7M3"/>
<dbReference type="EMBL" id="GBXM01010126">
    <property type="protein sequence ID" value="JAH98451.1"/>
    <property type="molecule type" value="Transcribed_RNA"/>
</dbReference>
<protein>
    <submittedName>
        <fullName evidence="1">Uncharacterized protein</fullName>
    </submittedName>
</protein>
<organism evidence="1">
    <name type="scientific">Anguilla anguilla</name>
    <name type="common">European freshwater eel</name>
    <name type="synonym">Muraena anguilla</name>
    <dbReference type="NCBI Taxonomy" id="7936"/>
    <lineage>
        <taxon>Eukaryota</taxon>
        <taxon>Metazoa</taxon>
        <taxon>Chordata</taxon>
        <taxon>Craniata</taxon>
        <taxon>Vertebrata</taxon>
        <taxon>Euteleostomi</taxon>
        <taxon>Actinopterygii</taxon>
        <taxon>Neopterygii</taxon>
        <taxon>Teleostei</taxon>
        <taxon>Anguilliformes</taxon>
        <taxon>Anguillidae</taxon>
        <taxon>Anguilla</taxon>
    </lineage>
</organism>
<reference evidence="1" key="1">
    <citation type="submission" date="2014-11" db="EMBL/GenBank/DDBJ databases">
        <authorList>
            <person name="Amaro Gonzalez C."/>
        </authorList>
    </citation>
    <scope>NUCLEOTIDE SEQUENCE</scope>
</reference>
<proteinExistence type="predicted"/>
<reference evidence="1" key="2">
    <citation type="journal article" date="2015" name="Fish Shellfish Immunol.">
        <title>Early steps in the European eel (Anguilla anguilla)-Vibrio vulnificus interaction in the gills: Role of the RtxA13 toxin.</title>
        <authorList>
            <person name="Callol A."/>
            <person name="Pajuelo D."/>
            <person name="Ebbesson L."/>
            <person name="Teles M."/>
            <person name="MacKenzie S."/>
            <person name="Amaro C."/>
        </authorList>
    </citation>
    <scope>NUCLEOTIDE SEQUENCE</scope>
</reference>
<name>A0A0E9X7M3_ANGAN</name>
<accession>A0A0E9X7M3</accession>
<evidence type="ECO:0000313" key="1">
    <source>
        <dbReference type="EMBL" id="JAH98451.1"/>
    </source>
</evidence>
<sequence>MLMYLSNVLKEYEHDSMNIDSMNIFMSQKLTLLQCGTWFPWEHWLLMVKFHFSLKWLSDLLWILVTVCLKF</sequence>